<dbReference type="Proteomes" id="UP000249633">
    <property type="component" value="Unassembled WGS sequence"/>
</dbReference>
<reference evidence="3 4" key="1">
    <citation type="submission" date="2017-08" db="EMBL/GenBank/DDBJ databases">
        <title>Infants hospitalized years apart are colonized by the same room-sourced microbial strains.</title>
        <authorList>
            <person name="Brooks B."/>
            <person name="Olm M.R."/>
            <person name="Firek B.A."/>
            <person name="Baker R."/>
            <person name="Thomas B.C."/>
            <person name="Morowitz M.J."/>
            <person name="Banfield J.F."/>
        </authorList>
    </citation>
    <scope>NUCLEOTIDE SEQUENCE [LARGE SCALE GENOMIC DNA]</scope>
    <source>
        <strain evidence="3">S2_012_000_R2_81</strain>
    </source>
</reference>
<dbReference type="Pfam" id="PF07859">
    <property type="entry name" value="Abhydrolase_3"/>
    <property type="match status" value="1"/>
</dbReference>
<dbReference type="PANTHER" id="PTHR48081:SF8">
    <property type="entry name" value="ALPHA_BETA HYDROLASE FOLD-3 DOMAIN-CONTAINING PROTEIN-RELATED"/>
    <property type="match status" value="1"/>
</dbReference>
<organism evidence="3 4">
    <name type="scientific">Roseateles depolymerans</name>
    <dbReference type="NCBI Taxonomy" id="76731"/>
    <lineage>
        <taxon>Bacteria</taxon>
        <taxon>Pseudomonadati</taxon>
        <taxon>Pseudomonadota</taxon>
        <taxon>Betaproteobacteria</taxon>
        <taxon>Burkholderiales</taxon>
        <taxon>Sphaerotilaceae</taxon>
        <taxon>Roseateles</taxon>
    </lineage>
</organism>
<dbReference type="InterPro" id="IPR050300">
    <property type="entry name" value="GDXG_lipolytic_enzyme"/>
</dbReference>
<proteinExistence type="predicted"/>
<keyword evidence="1 3" id="KW-0378">Hydrolase</keyword>
<dbReference type="Gene3D" id="3.40.50.1820">
    <property type="entry name" value="alpha/beta hydrolase"/>
    <property type="match status" value="1"/>
</dbReference>
<evidence type="ECO:0000259" key="2">
    <source>
        <dbReference type="Pfam" id="PF07859"/>
    </source>
</evidence>
<dbReference type="AlphaFoldDB" id="A0A2W5DIB4"/>
<comment type="caution">
    <text evidence="3">The sequence shown here is derived from an EMBL/GenBank/DDBJ whole genome shotgun (WGS) entry which is preliminary data.</text>
</comment>
<name>A0A2W5DIB4_9BURK</name>
<evidence type="ECO:0000256" key="1">
    <source>
        <dbReference type="ARBA" id="ARBA00022801"/>
    </source>
</evidence>
<evidence type="ECO:0000313" key="4">
    <source>
        <dbReference type="Proteomes" id="UP000249633"/>
    </source>
</evidence>
<dbReference type="EMBL" id="QFOD01000010">
    <property type="protein sequence ID" value="PZP31611.1"/>
    <property type="molecule type" value="Genomic_DNA"/>
</dbReference>
<protein>
    <submittedName>
        <fullName evidence="3">Alpha/beta hydrolase</fullName>
    </submittedName>
</protein>
<feature type="domain" description="Alpha/beta hydrolase fold-3" evidence="2">
    <location>
        <begin position="41"/>
        <end position="238"/>
    </location>
</feature>
<sequence>MNMEALPLTSCRDEIVPLASGQSLPVRIYQGATRHAAAPLVLHLHAGSFTGGDLGSGELVSRLLAEAGAVVVDADYPKGQGQIFPAALKSLDGLLHSLFQRRGRLASKHSPLLVAGEEAGGNLAAALALMARDQGHGRLAGQILIGPMLDPCLATASLRDAETADASCRWAQGWRAYLGECEGGDHPYASPARASRLSGVAPALVVSTEDDPMRDESLAYARALKRAGVLVQQALLPGPSGWPEALMKPLAQLSPLLPPPPWVRVLRQRLAEFLSRFLPAAGPSWQPA</sequence>
<dbReference type="SUPFAM" id="SSF53474">
    <property type="entry name" value="alpha/beta-Hydrolases"/>
    <property type="match status" value="1"/>
</dbReference>
<gene>
    <name evidence="3" type="ORF">DI603_12225</name>
</gene>
<dbReference type="InterPro" id="IPR029058">
    <property type="entry name" value="AB_hydrolase_fold"/>
</dbReference>
<dbReference type="PANTHER" id="PTHR48081">
    <property type="entry name" value="AB HYDROLASE SUPERFAMILY PROTEIN C4A8.06C"/>
    <property type="match status" value="1"/>
</dbReference>
<dbReference type="GO" id="GO:0016787">
    <property type="term" value="F:hydrolase activity"/>
    <property type="evidence" value="ECO:0007669"/>
    <property type="project" value="UniProtKB-KW"/>
</dbReference>
<dbReference type="InterPro" id="IPR013094">
    <property type="entry name" value="AB_hydrolase_3"/>
</dbReference>
<evidence type="ECO:0000313" key="3">
    <source>
        <dbReference type="EMBL" id="PZP31611.1"/>
    </source>
</evidence>
<accession>A0A2W5DIB4</accession>